<reference evidence="14" key="1">
    <citation type="submission" date="2014-07" db="EMBL/GenBank/DDBJ databases">
        <authorList>
            <person name="Martin A.A"/>
            <person name="De Silva N."/>
        </authorList>
    </citation>
    <scope>NUCLEOTIDE SEQUENCE</scope>
</reference>
<evidence type="ECO:0000256" key="4">
    <source>
        <dbReference type="ARBA" id="ARBA00022974"/>
    </source>
</evidence>
<keyword evidence="4 9" id="KW-0654">Proteoglycan</keyword>
<keyword evidence="14" id="KW-1185">Reference proteome</keyword>
<dbReference type="SMART" id="SM00294">
    <property type="entry name" value="4.1m"/>
    <property type="match status" value="1"/>
</dbReference>
<dbReference type="GO" id="GO:0016020">
    <property type="term" value="C:membrane"/>
    <property type="evidence" value="ECO:0007669"/>
    <property type="project" value="UniProtKB-SubCell"/>
</dbReference>
<evidence type="ECO:0000256" key="7">
    <source>
        <dbReference type="ARBA" id="ARBA00023180"/>
    </source>
</evidence>
<evidence type="ECO:0000256" key="8">
    <source>
        <dbReference type="ARBA" id="ARBA00023207"/>
    </source>
</evidence>
<evidence type="ECO:0000256" key="1">
    <source>
        <dbReference type="ARBA" id="ARBA00004479"/>
    </source>
</evidence>
<dbReference type="Pfam" id="PF01034">
    <property type="entry name" value="Syndecan"/>
    <property type="match status" value="1"/>
</dbReference>
<proteinExistence type="inferred from homology"/>
<feature type="signal peptide" evidence="12">
    <location>
        <begin position="1"/>
        <end position="20"/>
    </location>
</feature>
<feature type="region of interest" description="Disordered" evidence="10">
    <location>
        <begin position="208"/>
        <end position="241"/>
    </location>
</feature>
<evidence type="ECO:0000256" key="11">
    <source>
        <dbReference type="SAM" id="Phobius"/>
    </source>
</evidence>
<feature type="compositionally biased region" description="Acidic residues" evidence="10">
    <location>
        <begin position="171"/>
        <end position="195"/>
    </location>
</feature>
<evidence type="ECO:0000256" key="10">
    <source>
        <dbReference type="SAM" id="MobiDB-lite"/>
    </source>
</evidence>
<dbReference type="InterPro" id="IPR030479">
    <property type="entry name" value="Syndecan_CS"/>
</dbReference>
<dbReference type="WBParaSite" id="SVE_1079800.1">
    <property type="protein sequence ID" value="SVE_1079800.1"/>
    <property type="gene ID" value="SVE_1079800"/>
</dbReference>
<dbReference type="GO" id="GO:0009986">
    <property type="term" value="C:cell surface"/>
    <property type="evidence" value="ECO:0007669"/>
    <property type="project" value="TreeGrafter"/>
</dbReference>
<evidence type="ECO:0000256" key="12">
    <source>
        <dbReference type="SAM" id="SignalP"/>
    </source>
</evidence>
<evidence type="ECO:0000256" key="6">
    <source>
        <dbReference type="ARBA" id="ARBA00023136"/>
    </source>
</evidence>
<feature type="region of interest" description="Disordered" evidence="10">
    <location>
        <begin position="162"/>
        <end position="195"/>
    </location>
</feature>
<feature type="domain" description="Neurexin/syndecan/glycophorin C" evidence="13">
    <location>
        <begin position="291"/>
        <end position="309"/>
    </location>
</feature>
<feature type="transmembrane region" description="Helical" evidence="11">
    <location>
        <begin position="268"/>
        <end position="292"/>
    </location>
</feature>
<dbReference type="PANTHER" id="PTHR10915">
    <property type="entry name" value="SYNDECAN"/>
    <property type="match status" value="1"/>
</dbReference>
<evidence type="ECO:0000256" key="3">
    <source>
        <dbReference type="ARBA" id="ARBA00022692"/>
    </source>
</evidence>
<dbReference type="InterPro" id="IPR003585">
    <property type="entry name" value="Neurexin-like"/>
</dbReference>
<keyword evidence="5 11" id="KW-1133">Transmembrane helix</keyword>
<protein>
    <recommendedName>
        <fullName evidence="9">Syndecan</fullName>
    </recommendedName>
</protein>
<dbReference type="Proteomes" id="UP000035680">
    <property type="component" value="Unassembled WGS sequence"/>
</dbReference>
<comment type="function">
    <text evidence="9">Cell surface proteoglycan.</text>
</comment>
<comment type="subcellular location">
    <subcellularLocation>
        <location evidence="1 9">Membrane</location>
        <topology evidence="1 9">Single-pass type I membrane protein</topology>
    </subcellularLocation>
</comment>
<sequence length="327" mass="36430">MKKLFFPIILLLITGLIVFGEIRNGNGYNKKAALSGKHNDIEIEGSGKDEYRGLSSDKKVGPNVDMEIESSAISTDDEDGDVVEEGSGYIPPQDTEKNVAISSVPITHERDEEKDIRSTTKTIIDSFTKLTTTTTIKPSIIKDVIIEESTTKKVDTTTEKFPKDIIHEIHPDDEDQGNDDIADSEDDDDDEDSEDDIKIENVVVEDSNVHETSTHPTTTTTSVVAEKPYGKTQSTSRPEVKYTKSPPVIYDDIEQFFASIHILTKPGFLAVIVGGLVIGILIVILFIMFIIYRMRKKDEGSYALDEPSQPPHYSYAYQKAPTKEFYA</sequence>
<keyword evidence="3 9" id="KW-0812">Transmembrane</keyword>
<reference evidence="15" key="2">
    <citation type="submission" date="2015-08" db="UniProtKB">
        <authorList>
            <consortium name="WormBaseParasite"/>
        </authorList>
    </citation>
    <scope>IDENTIFICATION</scope>
</reference>
<dbReference type="STRING" id="75913.A0A0K0FNU7"/>
<keyword evidence="7 9" id="KW-0325">Glycoprotein</keyword>
<dbReference type="InterPro" id="IPR001050">
    <property type="entry name" value="Syndecan"/>
</dbReference>
<organism evidence="14 15">
    <name type="scientific">Strongyloides venezuelensis</name>
    <name type="common">Threadworm</name>
    <dbReference type="NCBI Taxonomy" id="75913"/>
    <lineage>
        <taxon>Eukaryota</taxon>
        <taxon>Metazoa</taxon>
        <taxon>Ecdysozoa</taxon>
        <taxon>Nematoda</taxon>
        <taxon>Chromadorea</taxon>
        <taxon>Rhabditida</taxon>
        <taxon>Tylenchina</taxon>
        <taxon>Panagrolaimomorpha</taxon>
        <taxon>Strongyloidoidea</taxon>
        <taxon>Strongyloididae</taxon>
        <taxon>Strongyloides</taxon>
    </lineage>
</organism>
<dbReference type="AlphaFoldDB" id="A0A0K0FNU7"/>
<dbReference type="PANTHER" id="PTHR10915:SF1">
    <property type="entry name" value="SYNDECAN"/>
    <property type="match status" value="1"/>
</dbReference>
<accession>A0A0K0FNU7</accession>
<dbReference type="GO" id="GO:0016477">
    <property type="term" value="P:cell migration"/>
    <property type="evidence" value="ECO:0007669"/>
    <property type="project" value="TreeGrafter"/>
</dbReference>
<dbReference type="InterPro" id="IPR027789">
    <property type="entry name" value="Syndecan/Neurexin_dom"/>
</dbReference>
<keyword evidence="8 9" id="KW-0357">Heparan sulfate</keyword>
<evidence type="ECO:0000256" key="2">
    <source>
        <dbReference type="ARBA" id="ARBA00005343"/>
    </source>
</evidence>
<evidence type="ECO:0000259" key="13">
    <source>
        <dbReference type="SMART" id="SM00294"/>
    </source>
</evidence>
<name>A0A0K0FNU7_STRVS</name>
<keyword evidence="12" id="KW-0732">Signal</keyword>
<keyword evidence="6 11" id="KW-0472">Membrane</keyword>
<evidence type="ECO:0000256" key="9">
    <source>
        <dbReference type="RuleBase" id="RU000649"/>
    </source>
</evidence>
<dbReference type="PROSITE" id="PS00964">
    <property type="entry name" value="SYNDECAN"/>
    <property type="match status" value="1"/>
</dbReference>
<evidence type="ECO:0000313" key="15">
    <source>
        <dbReference type="WBParaSite" id="SVE_1079800.1"/>
    </source>
</evidence>
<evidence type="ECO:0000313" key="14">
    <source>
        <dbReference type="Proteomes" id="UP000035680"/>
    </source>
</evidence>
<feature type="chain" id="PRO_5005330161" description="Syndecan" evidence="12">
    <location>
        <begin position="21"/>
        <end position="327"/>
    </location>
</feature>
<evidence type="ECO:0000256" key="5">
    <source>
        <dbReference type="ARBA" id="ARBA00022989"/>
    </source>
</evidence>
<comment type="similarity">
    <text evidence="2 9">Belongs to the syndecan proteoglycan family.</text>
</comment>